<feature type="region of interest" description="Disordered" evidence="1">
    <location>
        <begin position="1"/>
        <end position="81"/>
    </location>
</feature>
<dbReference type="GeneID" id="83220558"/>
<evidence type="ECO:0000313" key="2">
    <source>
        <dbReference type="EMBL" id="KAJ8651217.1"/>
    </source>
</evidence>
<comment type="caution">
    <text evidence="2">The sequence shown here is derived from an EMBL/GenBank/DDBJ whole genome shotgun (WGS) entry which is preliminary data.</text>
</comment>
<dbReference type="SUPFAM" id="SSF46689">
    <property type="entry name" value="Homeodomain-like"/>
    <property type="match status" value="1"/>
</dbReference>
<accession>A0AAD7XV24</accession>
<sequence>MAYPKNFARNQAADADDVNELSSNFRRQASFTSSRENMDVVSDEGAEEGNHASNQASNEADSDARTPKKKKRGPYTKTTDQAFAASVRNVIRRGYRTEQAADAGNIRASTLRSALKRYRLRGTAKPLKRGRKPRGAFNDELVYFLFGYVDQHPFATVEDVLDEVAADPVVHEFKPSKTTLHNWLRENARLTFQWMQSFPPEPSADEGKRAIEEYSHISDMPTFNVHENCVFISEAA</sequence>
<dbReference type="Proteomes" id="UP001234581">
    <property type="component" value="Unassembled WGS sequence"/>
</dbReference>
<dbReference type="EMBL" id="JARTCD010000463">
    <property type="protein sequence ID" value="KAJ8651217.1"/>
    <property type="molecule type" value="Genomic_DNA"/>
</dbReference>
<reference evidence="2 3" key="1">
    <citation type="submission" date="2023-03" db="EMBL/GenBank/DDBJ databases">
        <title>Genome sequence of Lichtheimia ornata CBS 291.66.</title>
        <authorList>
            <person name="Mohabir J.T."/>
            <person name="Shea T.P."/>
            <person name="Kurbessoian T."/>
            <person name="Berby B."/>
            <person name="Fontaine J."/>
            <person name="Livny J."/>
            <person name="Gnirke A."/>
            <person name="Stajich J.E."/>
            <person name="Cuomo C.A."/>
        </authorList>
    </citation>
    <scope>NUCLEOTIDE SEQUENCE [LARGE SCALE GENOMIC DNA]</scope>
    <source>
        <strain evidence="2">CBS 291.66</strain>
    </source>
</reference>
<dbReference type="RefSeq" id="XP_058336132.1">
    <property type="nucleotide sequence ID" value="XM_058493102.1"/>
</dbReference>
<gene>
    <name evidence="2" type="ORF">O0I10_013324</name>
</gene>
<name>A0AAD7XV24_9FUNG</name>
<protein>
    <submittedName>
        <fullName evidence="2">Uncharacterized protein</fullName>
    </submittedName>
</protein>
<organism evidence="2 3">
    <name type="scientific">Lichtheimia ornata</name>
    <dbReference type="NCBI Taxonomy" id="688661"/>
    <lineage>
        <taxon>Eukaryota</taxon>
        <taxon>Fungi</taxon>
        <taxon>Fungi incertae sedis</taxon>
        <taxon>Mucoromycota</taxon>
        <taxon>Mucoromycotina</taxon>
        <taxon>Mucoromycetes</taxon>
        <taxon>Mucorales</taxon>
        <taxon>Lichtheimiaceae</taxon>
        <taxon>Lichtheimia</taxon>
    </lineage>
</organism>
<evidence type="ECO:0000313" key="3">
    <source>
        <dbReference type="Proteomes" id="UP001234581"/>
    </source>
</evidence>
<proteinExistence type="predicted"/>
<evidence type="ECO:0000256" key="1">
    <source>
        <dbReference type="SAM" id="MobiDB-lite"/>
    </source>
</evidence>
<dbReference type="AlphaFoldDB" id="A0AAD7XV24"/>
<dbReference type="InterPro" id="IPR009057">
    <property type="entry name" value="Homeodomain-like_sf"/>
</dbReference>
<feature type="compositionally biased region" description="Polar residues" evidence="1">
    <location>
        <begin position="20"/>
        <end position="35"/>
    </location>
</feature>
<keyword evidence="3" id="KW-1185">Reference proteome</keyword>